<comment type="subcellular location">
    <subcellularLocation>
        <location evidence="2">Cell membrane</location>
        <topology evidence="2">Multi-pass membrane protein</topology>
    </subcellularLocation>
</comment>
<reference evidence="3 4" key="1">
    <citation type="submission" date="2006-02" db="EMBL/GenBank/DDBJ databases">
        <authorList>
            <person name="Amann R."/>
            <person name="Ferriera S."/>
            <person name="Johnson J."/>
            <person name="Kravitz S."/>
            <person name="Halpern A."/>
            <person name="Remington K."/>
            <person name="Beeson K."/>
            <person name="Tran B."/>
            <person name="Rogers Y.-H."/>
            <person name="Friedman R."/>
            <person name="Venter J.C."/>
        </authorList>
    </citation>
    <scope>NUCLEOTIDE SEQUENCE [LARGE SCALE GENOMIC DNA]</scope>
    <source>
        <strain evidence="3 4">DSM 3645</strain>
    </source>
</reference>
<evidence type="ECO:0000313" key="4">
    <source>
        <dbReference type="Proteomes" id="UP000004358"/>
    </source>
</evidence>
<evidence type="ECO:0000256" key="2">
    <source>
        <dbReference type="RuleBase" id="RU004429"/>
    </source>
</evidence>
<dbReference type="PANTHER" id="PTHR33269:SF17">
    <property type="entry name" value="NADH-UBIQUINONE OXIDOREDUCTASE CHAIN 6"/>
    <property type="match status" value="1"/>
</dbReference>
<dbReference type="GO" id="GO:0008137">
    <property type="term" value="F:NADH dehydrogenase (ubiquinone) activity"/>
    <property type="evidence" value="ECO:0007669"/>
    <property type="project" value="UniProtKB-UniRule"/>
</dbReference>
<keyword evidence="2" id="KW-0472">Membrane</keyword>
<dbReference type="InterPro" id="IPR001457">
    <property type="entry name" value="NADH_UbQ/plastoQ_OxRdtase_su6"/>
</dbReference>
<feature type="transmembrane region" description="Helical" evidence="2">
    <location>
        <begin position="207"/>
        <end position="229"/>
    </location>
</feature>
<dbReference type="Gene3D" id="1.20.120.1200">
    <property type="entry name" value="NADH-ubiquinone/plastoquinone oxidoreductase chain 6, subunit NuoJ"/>
    <property type="match status" value="1"/>
</dbReference>
<dbReference type="HOGENOM" id="CLU_1131875_0_0_0"/>
<feature type="transmembrane region" description="Helical" evidence="2">
    <location>
        <begin position="70"/>
        <end position="89"/>
    </location>
</feature>
<comment type="similarity">
    <text evidence="1 2">Belongs to the complex I subunit 6 family.</text>
</comment>
<feature type="transmembrane region" description="Helical" evidence="2">
    <location>
        <begin position="101"/>
        <end position="122"/>
    </location>
</feature>
<gene>
    <name evidence="3" type="ORF">DSM3645_08552</name>
</gene>
<dbReference type="STRING" id="314230.DSM3645_08552"/>
<feature type="transmembrane region" description="Helical" evidence="2">
    <location>
        <begin position="42"/>
        <end position="64"/>
    </location>
</feature>
<accession>A3ZL01</accession>
<proteinExistence type="inferred from homology"/>
<dbReference type="Proteomes" id="UP000004358">
    <property type="component" value="Unassembled WGS sequence"/>
</dbReference>
<organism evidence="3 4">
    <name type="scientific">Blastopirellula marina DSM 3645</name>
    <dbReference type="NCBI Taxonomy" id="314230"/>
    <lineage>
        <taxon>Bacteria</taxon>
        <taxon>Pseudomonadati</taxon>
        <taxon>Planctomycetota</taxon>
        <taxon>Planctomycetia</taxon>
        <taxon>Pirellulales</taxon>
        <taxon>Pirellulaceae</taxon>
        <taxon>Blastopirellula</taxon>
    </lineage>
</organism>
<keyword evidence="2" id="KW-1133">Transmembrane helix</keyword>
<name>A3ZL01_9BACT</name>
<dbReference type="eggNOG" id="COG0839">
    <property type="taxonomic scope" value="Bacteria"/>
</dbReference>
<keyword evidence="2" id="KW-1003">Cell membrane</keyword>
<dbReference type="InterPro" id="IPR042106">
    <property type="entry name" value="Nuo/plastoQ_OxRdtase_6_NuoJ"/>
</dbReference>
<sequence length="245" mass="26264">MTNFPLLLAAEINWHTVFFYLTSFIACGFALAMVVSSNVVRMAFFLVLSLAATSGLIFLTGAHFVGAMQLMIYVGGTVVLLIFGVMLTAQQAFISMKTKAGDWILALIVGGSLLALLTQIAFSVPAWRSSDYQARLQAEVTAAEEEIIAAMAADNRTELTAAEAAKLRPLLAKVKYGQPELTSQVGLGLVGVRVDKPELDSLGYSGYLLPFEIVSVHLLVVLVGAAYLARSKRSAVMQTPEGDAR</sequence>
<dbReference type="AlphaFoldDB" id="A3ZL01"/>
<dbReference type="EC" id="7.1.1.-" evidence="2"/>
<keyword evidence="2" id="KW-0874">Quinone</keyword>
<protein>
    <recommendedName>
        <fullName evidence="2">NADH-quinone oxidoreductase subunit J</fullName>
        <ecNumber evidence="2">7.1.1.-</ecNumber>
    </recommendedName>
</protein>
<keyword evidence="2" id="KW-0812">Transmembrane</keyword>
<comment type="function">
    <text evidence="2">NDH-1 shuttles electrons from NADH, via FMN and iron-sulfur (Fe-S) centers, to quinones in the respiratory chain. Couples the redox reaction to proton translocation (for every two electrons transferred, four hydrogen ions are translocated across the cytoplasmic membrane), and thus conserves the redox energy in a proton gradient.</text>
</comment>
<feature type="transmembrane region" description="Helical" evidence="2">
    <location>
        <begin position="12"/>
        <end position="35"/>
    </location>
</feature>
<dbReference type="GO" id="GO:0048038">
    <property type="term" value="F:quinone binding"/>
    <property type="evidence" value="ECO:0007669"/>
    <property type="project" value="UniProtKB-UniRule"/>
</dbReference>
<dbReference type="RefSeq" id="WP_002655304.1">
    <property type="nucleotide sequence ID" value="NZ_CH672377.1"/>
</dbReference>
<keyword evidence="2" id="KW-0520">NAD</keyword>
<dbReference type="GO" id="GO:0005886">
    <property type="term" value="C:plasma membrane"/>
    <property type="evidence" value="ECO:0007669"/>
    <property type="project" value="UniProtKB-SubCell"/>
</dbReference>
<comment type="caution">
    <text evidence="3">The sequence shown here is derived from an EMBL/GenBank/DDBJ whole genome shotgun (WGS) entry which is preliminary data.</text>
</comment>
<comment type="catalytic activity">
    <reaction evidence="2">
        <text>a quinone + NADH + 5 H(+)(in) = a quinol + NAD(+) + 4 H(+)(out)</text>
        <dbReference type="Rhea" id="RHEA:57888"/>
        <dbReference type="ChEBI" id="CHEBI:15378"/>
        <dbReference type="ChEBI" id="CHEBI:24646"/>
        <dbReference type="ChEBI" id="CHEBI:57540"/>
        <dbReference type="ChEBI" id="CHEBI:57945"/>
        <dbReference type="ChEBI" id="CHEBI:132124"/>
    </reaction>
</comment>
<dbReference type="EMBL" id="AANZ01000001">
    <property type="protein sequence ID" value="EAQ82434.1"/>
    <property type="molecule type" value="Genomic_DNA"/>
</dbReference>
<evidence type="ECO:0000313" key="3">
    <source>
        <dbReference type="EMBL" id="EAQ82434.1"/>
    </source>
</evidence>
<dbReference type="OrthoDB" id="261376at2"/>
<dbReference type="PANTHER" id="PTHR33269">
    <property type="entry name" value="NADH-UBIQUINONE OXIDOREDUCTASE CHAIN 6"/>
    <property type="match status" value="1"/>
</dbReference>
<dbReference type="Pfam" id="PF00499">
    <property type="entry name" value="Oxidored_q3"/>
    <property type="match status" value="1"/>
</dbReference>
<evidence type="ECO:0000256" key="1">
    <source>
        <dbReference type="ARBA" id="ARBA00005698"/>
    </source>
</evidence>